<dbReference type="EMBL" id="UIGY01000182">
    <property type="protein sequence ID" value="SUZ12499.1"/>
    <property type="molecule type" value="Genomic_DNA"/>
</dbReference>
<gene>
    <name evidence="2" type="ORF">BGT96224_4437</name>
    <name evidence="3" type="ORF">BGT96224V2_LOCUS5664</name>
</gene>
<dbReference type="HOGENOM" id="CLU_095059_0_0_1"/>
<dbReference type="OrthoDB" id="5344687at2759"/>
<evidence type="ECO:0000313" key="4">
    <source>
        <dbReference type="Proteomes" id="UP000053110"/>
    </source>
</evidence>
<reference evidence="2" key="2">
    <citation type="submission" date="2013-01" db="EMBL/GenBank/DDBJ databases">
        <title>The wheat powdery mildew genome reveals unique evolution of an obligate biotroph.</title>
        <authorList>
            <person name="Oberhaensli S."/>
            <person name="Wicker T."/>
            <person name="Keller B."/>
        </authorList>
    </citation>
    <scope>NUCLEOTIDE SEQUENCE</scope>
    <source>
        <strain evidence="2">96224</strain>
    </source>
</reference>
<reference evidence="4" key="1">
    <citation type="journal article" date="2013" name="Nat. Genet.">
        <title>The wheat powdery mildew genome shows the unique evolution of an obligate biotroph.</title>
        <authorList>
            <person name="Wicker T."/>
            <person name="Oberhaensli S."/>
            <person name="Parlange F."/>
            <person name="Buchmann J.P."/>
            <person name="Shatalina M."/>
            <person name="Roffler S."/>
            <person name="Ben-David R."/>
            <person name="Dolezel J."/>
            <person name="Simkova H."/>
            <person name="Schulze-Lefert P."/>
            <person name="Spanu P.D."/>
            <person name="Bruggmann R."/>
            <person name="Amselem J."/>
            <person name="Quesneville H."/>
            <person name="Ver Loren van Themaat E."/>
            <person name="Paape T."/>
            <person name="Shimizu K.K."/>
            <person name="Keller B."/>
        </authorList>
    </citation>
    <scope>NUCLEOTIDE SEQUENCE [LARGE SCALE GENOMIC DNA]</scope>
    <source>
        <strain evidence="4">96224</strain>
    </source>
</reference>
<name>A0A061HE40_BLUGR</name>
<feature type="compositionally biased region" description="Basic and acidic residues" evidence="1">
    <location>
        <begin position="120"/>
        <end position="131"/>
    </location>
</feature>
<accession>A0A061HE40</accession>
<evidence type="ECO:0000313" key="3">
    <source>
        <dbReference type="EMBL" id="SUZ12499.1"/>
    </source>
</evidence>
<reference evidence="3" key="3">
    <citation type="submission" date="2018-07" db="EMBL/GenBank/DDBJ databases">
        <authorList>
            <person name="Quirk P.G."/>
            <person name="Krulwich T.A."/>
        </authorList>
    </citation>
    <scope>NUCLEOTIDE SEQUENCE</scope>
    <source>
        <strain evidence="3">96224</strain>
    </source>
</reference>
<dbReference type="PANTHER" id="PTHR42089:SF1">
    <property type="entry name" value="YALI0F09427P"/>
    <property type="match status" value="1"/>
</dbReference>
<feature type="compositionally biased region" description="Basic and acidic residues" evidence="1">
    <location>
        <begin position="139"/>
        <end position="149"/>
    </location>
</feature>
<evidence type="ECO:0000256" key="1">
    <source>
        <dbReference type="SAM" id="MobiDB-lite"/>
    </source>
</evidence>
<proteinExistence type="predicted"/>
<feature type="region of interest" description="Disordered" evidence="1">
    <location>
        <begin position="120"/>
        <end position="170"/>
    </location>
</feature>
<dbReference type="Proteomes" id="UP000053110">
    <property type="component" value="Unassembled WGS sequence"/>
</dbReference>
<dbReference type="EMBL" id="KE375153">
    <property type="protein sequence ID" value="EPQ62821.1"/>
    <property type="molecule type" value="Genomic_DNA"/>
</dbReference>
<dbReference type="PANTHER" id="PTHR42089">
    <property type="entry name" value="YALI0F09427P"/>
    <property type="match status" value="1"/>
</dbReference>
<evidence type="ECO:0000313" key="2">
    <source>
        <dbReference type="EMBL" id="EPQ62821.1"/>
    </source>
</evidence>
<organism evidence="3">
    <name type="scientific">Blumeria graminis f. sp. tritici 96224</name>
    <dbReference type="NCBI Taxonomy" id="1268274"/>
    <lineage>
        <taxon>Eukaryota</taxon>
        <taxon>Fungi</taxon>
        <taxon>Dikarya</taxon>
        <taxon>Ascomycota</taxon>
        <taxon>Pezizomycotina</taxon>
        <taxon>Leotiomycetes</taxon>
        <taxon>Erysiphales</taxon>
        <taxon>Erysiphaceae</taxon>
        <taxon>Blumeria</taxon>
    </lineage>
</organism>
<sequence>MQDKRTELLLAQVPLTVSPFVNLPVATTLPYTYKKLPSTLPPSSAGIALGSEKKQHAVSASGHAVNPTEILESCKALKTYVQKVKDDADSELKSWEDGIAARDLAEKRRVAPGWLDSEARILHPERPKQELMDMGQISKDSDQHGRPKSEPPSQEANELDRAFGGLDIHN</sequence>
<dbReference type="AlphaFoldDB" id="A0A061HE40"/>
<protein>
    <submittedName>
        <fullName evidence="3">Bgt-4437</fullName>
    </submittedName>
</protein>